<comment type="caution">
    <text evidence="1">The sequence shown here is derived from an EMBL/GenBank/DDBJ whole genome shotgun (WGS) entry which is preliminary data.</text>
</comment>
<accession>M2T787</accession>
<name>M2T787_9SPHN</name>
<evidence type="ECO:0000313" key="1">
    <source>
        <dbReference type="EMBL" id="EMD82379.1"/>
    </source>
</evidence>
<gene>
    <name evidence="1" type="ORF">C725_2100</name>
</gene>
<evidence type="ECO:0000313" key="2">
    <source>
        <dbReference type="Proteomes" id="UP000011717"/>
    </source>
</evidence>
<dbReference type="AlphaFoldDB" id="M2T787"/>
<dbReference type="EMBL" id="AMRV01000007">
    <property type="protein sequence ID" value="EMD82379.1"/>
    <property type="molecule type" value="Genomic_DNA"/>
</dbReference>
<reference evidence="1 2" key="1">
    <citation type="journal article" date="2013" name="Genome Announc.">
        <title>Draft Genome Sequence of Strain JLT2015T, Belonging to the Family Sphingomonadaceae of the Alphaproteobacteria.</title>
        <authorList>
            <person name="Tang K."/>
            <person name="Liu K."/>
            <person name="Li S."/>
            <person name="Jiao N."/>
        </authorList>
    </citation>
    <scope>NUCLEOTIDE SEQUENCE [LARGE SCALE GENOMIC DNA]</scope>
    <source>
        <strain evidence="1 2">JLT2015</strain>
    </source>
</reference>
<protein>
    <submittedName>
        <fullName evidence="1">Uncharacterized protein</fullName>
    </submittedName>
</protein>
<dbReference type="Proteomes" id="UP000011717">
    <property type="component" value="Unassembled WGS sequence"/>
</dbReference>
<proteinExistence type="predicted"/>
<organism evidence="1 2">
    <name type="scientific">Pacificimonas flava</name>
    <dbReference type="NCBI Taxonomy" id="1234595"/>
    <lineage>
        <taxon>Bacteria</taxon>
        <taxon>Pseudomonadati</taxon>
        <taxon>Pseudomonadota</taxon>
        <taxon>Alphaproteobacteria</taxon>
        <taxon>Sphingomonadales</taxon>
        <taxon>Sphingosinicellaceae</taxon>
        <taxon>Pacificimonas</taxon>
    </lineage>
</organism>
<sequence>MWVQSKQKWIQLPAGAATMDGQPQTNNEWLQLVGIVD</sequence>
<keyword evidence="2" id="KW-1185">Reference proteome</keyword>